<dbReference type="EMBL" id="JANATA010000006">
    <property type="protein sequence ID" value="MCP3428301.1"/>
    <property type="molecule type" value="Genomic_DNA"/>
</dbReference>
<proteinExistence type="predicted"/>
<gene>
    <name evidence="2" type="ORF">NLF92_05005</name>
</gene>
<dbReference type="RefSeq" id="WP_254099489.1">
    <property type="nucleotide sequence ID" value="NZ_JANATA010000006.1"/>
</dbReference>
<keyword evidence="1" id="KW-0472">Membrane</keyword>
<organism evidence="2 3">
    <name type="scientific">Opacimonas viscosa</name>
    <dbReference type="NCBI Taxonomy" id="2961944"/>
    <lineage>
        <taxon>Bacteria</taxon>
        <taxon>Pseudomonadati</taxon>
        <taxon>Pseudomonadota</taxon>
        <taxon>Gammaproteobacteria</taxon>
        <taxon>Alteromonadales</taxon>
        <taxon>Alteromonadaceae</taxon>
        <taxon>Opacimonas</taxon>
    </lineage>
</organism>
<accession>A0AA41X2H0</accession>
<dbReference type="Proteomes" id="UP001165413">
    <property type="component" value="Unassembled WGS sequence"/>
</dbReference>
<sequence length="431" mass="47180">MVKGSVFSFRSFYKLLTTTIVLLVVAFVLFLDAAPSVPPTKAEYLDYADTVNPLLNDVKRVFAQNNLQHSLVVTKPQFASLLGFLQRAMPGFSAKVTLSSGQGRLAFSYPINIFGITRYANVLLVLKDADKVFIDTLTLGKVPLPGNAVLDIVSWGVNQYTRSEIATLAREQVVKVAFLPGQAQVLIHPLKDFMVALKKAKGNLSLDQDEELLARVTYYLYFLAYEQSIAYAPTISLAEYLRELMLEAQIQSKPDTAHLENEAAILALAIYAGDRRFGSFIGIDKVAQERVLPKGTVVTLQNRPDLAQHFIFSAAIKILSDQGTSVAIGEFKELMDRVQTGSGYSFVDLAADKAGVHFAIQLAEQDIAADAQLLLSLAADESVFMPDTSALPEGLRRDEFTAAFGQVDSATYKAMVAKVIQRVNATPLAKL</sequence>
<dbReference type="AlphaFoldDB" id="A0AA41X2H0"/>
<evidence type="ECO:0000256" key="1">
    <source>
        <dbReference type="SAM" id="Phobius"/>
    </source>
</evidence>
<evidence type="ECO:0000313" key="3">
    <source>
        <dbReference type="Proteomes" id="UP001165413"/>
    </source>
</evidence>
<feature type="transmembrane region" description="Helical" evidence="1">
    <location>
        <begin position="12"/>
        <end position="31"/>
    </location>
</feature>
<keyword evidence="1" id="KW-1133">Transmembrane helix</keyword>
<keyword evidence="1" id="KW-0812">Transmembrane</keyword>
<comment type="caution">
    <text evidence="2">The sequence shown here is derived from an EMBL/GenBank/DDBJ whole genome shotgun (WGS) entry which is preliminary data.</text>
</comment>
<keyword evidence="3" id="KW-1185">Reference proteome</keyword>
<name>A0AA41X2H0_9ALTE</name>
<protein>
    <submittedName>
        <fullName evidence="2">Uncharacterized protein</fullName>
    </submittedName>
</protein>
<evidence type="ECO:0000313" key="2">
    <source>
        <dbReference type="EMBL" id="MCP3428301.1"/>
    </source>
</evidence>
<reference evidence="2" key="1">
    <citation type="submission" date="2022-07" db="EMBL/GenBank/DDBJ databases">
        <title>Characterization of the Novel Bacterium Alteromonas immobilis LMIT006 and Alteromonas gregis LMIT007.</title>
        <authorList>
            <person name="Lin X."/>
        </authorList>
    </citation>
    <scope>NUCLEOTIDE SEQUENCE</scope>
    <source>
        <strain evidence="2">LMIT007</strain>
    </source>
</reference>